<dbReference type="PANTHER" id="PTHR11070">
    <property type="entry name" value="UVRD / RECB / PCRA DNA HELICASE FAMILY MEMBER"/>
    <property type="match status" value="1"/>
</dbReference>
<dbReference type="PANTHER" id="PTHR11070:SF2">
    <property type="entry name" value="ATP-DEPENDENT DNA HELICASE SRS2"/>
    <property type="match status" value="1"/>
</dbReference>
<dbReference type="CDD" id="cd17932">
    <property type="entry name" value="DEXQc_UvrD"/>
    <property type="match status" value="1"/>
</dbReference>
<keyword evidence="15" id="KW-1185">Reference proteome</keyword>
<reference evidence="14 15" key="1">
    <citation type="journal article" date="2001" name="Nucleic Acids Res.">
        <title>The complete genome sequence of the murine respiratory pathogen Mycoplasma pulmonis.</title>
        <authorList>
            <person name="Chambaud I."/>
            <person name="Heilig R."/>
            <person name="Ferris S."/>
            <person name="Barbe V."/>
            <person name="Samson D."/>
            <person name="Galisson F."/>
            <person name="Moszer I."/>
            <person name="Dybvig K."/>
            <person name="Wroblewski H."/>
            <person name="Viari A."/>
            <person name="Rocha E.P.C."/>
            <person name="Blanchard A."/>
        </authorList>
    </citation>
    <scope>NUCLEOTIDE SEQUENCE [LARGE SCALE GENOMIC DNA]</scope>
    <source>
        <strain evidence="14 15">UAB CTIP</strain>
    </source>
</reference>
<dbReference type="HOGENOM" id="CLU_004585_5_2_14"/>
<keyword evidence="3 11" id="KW-0378">Hydrolase</keyword>
<evidence type="ECO:0000256" key="7">
    <source>
        <dbReference type="ARBA" id="ARBA00023235"/>
    </source>
</evidence>
<dbReference type="SUPFAM" id="SSF52540">
    <property type="entry name" value="P-loop containing nucleoside triphosphate hydrolases"/>
    <property type="match status" value="1"/>
</dbReference>
<gene>
    <name evidence="14" type="ordered locus">MYPU_7680</name>
</gene>
<keyword evidence="5 11" id="KW-0067">ATP-binding</keyword>
<evidence type="ECO:0000256" key="10">
    <source>
        <dbReference type="ARBA" id="ARBA00048988"/>
    </source>
</evidence>
<dbReference type="GO" id="GO:0016887">
    <property type="term" value="F:ATP hydrolysis activity"/>
    <property type="evidence" value="ECO:0007669"/>
    <property type="project" value="RHEA"/>
</dbReference>
<evidence type="ECO:0000256" key="8">
    <source>
        <dbReference type="ARBA" id="ARBA00034617"/>
    </source>
</evidence>
<dbReference type="PROSITE" id="PS51217">
    <property type="entry name" value="UVRD_HELICASE_CTER"/>
    <property type="match status" value="1"/>
</dbReference>
<keyword evidence="7" id="KW-0413">Isomerase</keyword>
<dbReference type="InterPro" id="IPR014016">
    <property type="entry name" value="UvrD-like_ATP-bd"/>
</dbReference>
<dbReference type="GO" id="GO:0043138">
    <property type="term" value="F:3'-5' DNA helicase activity"/>
    <property type="evidence" value="ECO:0007669"/>
    <property type="project" value="UniProtKB-EC"/>
</dbReference>
<comment type="catalytic activity">
    <reaction evidence="10">
        <text>ATP + H2O = ADP + phosphate + H(+)</text>
        <dbReference type="Rhea" id="RHEA:13065"/>
        <dbReference type="ChEBI" id="CHEBI:15377"/>
        <dbReference type="ChEBI" id="CHEBI:15378"/>
        <dbReference type="ChEBI" id="CHEBI:30616"/>
        <dbReference type="ChEBI" id="CHEBI:43474"/>
        <dbReference type="ChEBI" id="CHEBI:456216"/>
        <dbReference type="EC" id="5.6.2.4"/>
    </reaction>
</comment>
<comment type="catalytic activity">
    <reaction evidence="8">
        <text>Couples ATP hydrolysis with the unwinding of duplex DNA by translocating in the 3'-5' direction.</text>
        <dbReference type="EC" id="5.6.2.4"/>
    </reaction>
</comment>
<keyword evidence="2 11" id="KW-0547">Nucleotide-binding</keyword>
<dbReference type="CDD" id="cd18807">
    <property type="entry name" value="SF1_C_UvrD"/>
    <property type="match status" value="1"/>
</dbReference>
<evidence type="ECO:0000256" key="4">
    <source>
        <dbReference type="ARBA" id="ARBA00022806"/>
    </source>
</evidence>
<dbReference type="Gene3D" id="3.40.50.300">
    <property type="entry name" value="P-loop containing nucleotide triphosphate hydrolases"/>
    <property type="match status" value="2"/>
</dbReference>
<evidence type="ECO:0000256" key="6">
    <source>
        <dbReference type="ARBA" id="ARBA00023125"/>
    </source>
</evidence>
<dbReference type="Pfam" id="PF00580">
    <property type="entry name" value="UvrD-helicase"/>
    <property type="match status" value="1"/>
</dbReference>
<organism evidence="15">
    <name type="scientific">Mycoplasmopsis pulmonis (strain UAB CTIP)</name>
    <name type="common">Mycoplasma pulmonis</name>
    <dbReference type="NCBI Taxonomy" id="272635"/>
    <lineage>
        <taxon>Bacteria</taxon>
        <taxon>Bacillati</taxon>
        <taxon>Mycoplasmatota</taxon>
        <taxon>Mycoplasmoidales</taxon>
        <taxon>Metamycoplasmataceae</taxon>
        <taxon>Mycoplasmopsis</taxon>
    </lineage>
</organism>
<dbReference type="BioCyc" id="MPUL272635:G1GT6-777-MONOMER"/>
<dbReference type="eggNOG" id="COG0210">
    <property type="taxonomic scope" value="Bacteria"/>
</dbReference>
<feature type="domain" description="UvrD-like helicase C-terminal" evidence="13">
    <location>
        <begin position="304"/>
        <end position="582"/>
    </location>
</feature>
<dbReference type="GO" id="GO:0005524">
    <property type="term" value="F:ATP binding"/>
    <property type="evidence" value="ECO:0007669"/>
    <property type="project" value="UniProtKB-UniRule"/>
</dbReference>
<dbReference type="STRING" id="272635.gene:17577379"/>
<evidence type="ECO:0000256" key="11">
    <source>
        <dbReference type="PROSITE-ProRule" id="PRU00560"/>
    </source>
</evidence>
<keyword evidence="4 11" id="KW-0347">Helicase</keyword>
<dbReference type="AlphaFoldDB" id="Q98PF5"/>
<evidence type="ECO:0000256" key="2">
    <source>
        <dbReference type="ARBA" id="ARBA00022741"/>
    </source>
</evidence>
<dbReference type="PROSITE" id="PS51198">
    <property type="entry name" value="UVRD_HELICASE_ATP_BIND"/>
    <property type="match status" value="1"/>
</dbReference>
<accession>Q98PF5</accession>
<protein>
    <recommendedName>
        <fullName evidence="9">DNA 3'-5' helicase</fullName>
        <ecNumber evidence="9">5.6.2.4</ecNumber>
    </recommendedName>
</protein>
<name>Q98PF5_MYCPU</name>
<dbReference type="EC" id="5.6.2.4" evidence="9"/>
<comment type="similarity">
    <text evidence="1">Belongs to the helicase family. UvrD subfamily.</text>
</comment>
<dbReference type="EMBL" id="AL445565">
    <property type="protein sequence ID" value="CAC13941.1"/>
    <property type="molecule type" value="Genomic_DNA"/>
</dbReference>
<dbReference type="GO" id="GO:0003677">
    <property type="term" value="F:DNA binding"/>
    <property type="evidence" value="ECO:0007669"/>
    <property type="project" value="UniProtKB-KW"/>
</dbReference>
<evidence type="ECO:0000313" key="14">
    <source>
        <dbReference type="EMBL" id="CAC13941.1"/>
    </source>
</evidence>
<dbReference type="Gene3D" id="1.10.10.160">
    <property type="match status" value="1"/>
</dbReference>
<evidence type="ECO:0000259" key="12">
    <source>
        <dbReference type="PROSITE" id="PS51198"/>
    </source>
</evidence>
<dbReference type="PIR" id="H90607">
    <property type="entry name" value="H90607"/>
</dbReference>
<evidence type="ECO:0000313" key="15">
    <source>
        <dbReference type="Proteomes" id="UP000000528"/>
    </source>
</evidence>
<evidence type="ECO:0000256" key="5">
    <source>
        <dbReference type="ARBA" id="ARBA00022840"/>
    </source>
</evidence>
<dbReference type="GO" id="GO:0033202">
    <property type="term" value="C:DNA helicase complex"/>
    <property type="evidence" value="ECO:0007669"/>
    <property type="project" value="TreeGrafter"/>
</dbReference>
<dbReference type="InterPro" id="IPR027417">
    <property type="entry name" value="P-loop_NTPase"/>
</dbReference>
<dbReference type="InterPro" id="IPR014017">
    <property type="entry name" value="DNA_helicase_UvrD-like_C"/>
</dbReference>
<feature type="binding site" evidence="11">
    <location>
        <begin position="43"/>
        <end position="50"/>
    </location>
    <ligand>
        <name>ATP</name>
        <dbReference type="ChEBI" id="CHEBI:30616"/>
    </ligand>
</feature>
<dbReference type="Proteomes" id="UP000000528">
    <property type="component" value="Chromosome"/>
</dbReference>
<dbReference type="KEGG" id="mpu:MYPU_7680"/>
<proteinExistence type="inferred from homology"/>
<evidence type="ECO:0000256" key="3">
    <source>
        <dbReference type="ARBA" id="ARBA00022801"/>
    </source>
</evidence>
<sequence>MKKELDKTIFERIKMIEHKLLADLNIAQKQAVLVMPKTLQIVAGAGTGKTKVLTRKMSYLIEVEQVNPFKILAVTFTNKAAKEMRERASAHINENTKNLQIYTFYNLCNLILKEDIHHLGYSKTFSILDVKDIDNILSLLYAKHDLDNLDLAYRTMRAYFKKRKLSDFVTNWEIFDRKEIDEDIMEKMDLVYQSYIEYTKENNFVDFEDLLLLVNHLFETNPKVRKKWESKFEYVLVDEFQDTSPLQYEILKVIAKNAYLTIVGDPDQTIFWWHGADINIFLNFEKDFPESMKIKLEQNYRSTKKILDAANKLIAKNKRRLTKNLFTEKEEGEAIEFNHAFNIDAEARWVVTKINMLKKQKVQLKNIVILYRSSHVSRALEQQLVKENINHQIVNGTKFFEKKEIKNLIYFLKTIYSANTLAFYNTLLFFVRSLAKKDLDEVLHQAAAAKLSLYKYIITRIKTENLGLSAKTRKETISLLKTIVKFKKLLKNEKHEANYSWIFDAFLKEVKFYDLINYDRDDENAIQDNVYEFLTLLQKWQEENPSSELSKFFEDIALYSNRIDESAGNNFISLMTIHNAKGLEFDYVFIIGLNENILPSAKALYSKDGSINYDKLEEERRIAYVALTRAKTKVFISDARGIDPYSKEPKKTSRFLTEMGISLEDHVQEINSITNITQEIQSGHHSLIVGDFISHSSFGEGELLEIQDNDFESSIVVRFKNKVVGIRTISKTHESIRRILK</sequence>
<evidence type="ECO:0000256" key="9">
    <source>
        <dbReference type="ARBA" id="ARBA00034808"/>
    </source>
</evidence>
<evidence type="ECO:0000259" key="13">
    <source>
        <dbReference type="PROSITE" id="PS51217"/>
    </source>
</evidence>
<dbReference type="Pfam" id="PF13361">
    <property type="entry name" value="UvrD_C"/>
    <property type="match status" value="1"/>
</dbReference>
<keyword evidence="6" id="KW-0238">DNA-binding</keyword>
<evidence type="ECO:0000256" key="1">
    <source>
        <dbReference type="ARBA" id="ARBA00009922"/>
    </source>
</evidence>
<dbReference type="Gene3D" id="1.10.486.10">
    <property type="entry name" value="PCRA, domain 4"/>
    <property type="match status" value="1"/>
</dbReference>
<dbReference type="InterPro" id="IPR000212">
    <property type="entry name" value="DNA_helicase_UvrD/REP"/>
</dbReference>
<dbReference type="GO" id="GO:0005829">
    <property type="term" value="C:cytosol"/>
    <property type="evidence" value="ECO:0007669"/>
    <property type="project" value="TreeGrafter"/>
</dbReference>
<dbReference type="GO" id="GO:0000725">
    <property type="term" value="P:recombinational repair"/>
    <property type="evidence" value="ECO:0007669"/>
    <property type="project" value="TreeGrafter"/>
</dbReference>
<feature type="domain" description="UvrD-like helicase ATP-binding" evidence="12">
    <location>
        <begin position="22"/>
        <end position="303"/>
    </location>
</feature>
<dbReference type="InterPro" id="IPR013986">
    <property type="entry name" value="DExx_box_DNA_helicase_dom_sf"/>
</dbReference>